<evidence type="ECO:0000256" key="16">
    <source>
        <dbReference type="PIRSR" id="PIRSR601508-1"/>
    </source>
</evidence>
<evidence type="ECO:0000256" key="7">
    <source>
        <dbReference type="ARBA" id="ARBA00023018"/>
    </source>
</evidence>
<dbReference type="Gene3D" id="3.40.190.10">
    <property type="entry name" value="Periplasmic binding protein-like II"/>
    <property type="match status" value="2"/>
</dbReference>
<evidence type="ECO:0000256" key="13">
    <source>
        <dbReference type="ARBA" id="ARBA00023286"/>
    </source>
</evidence>
<dbReference type="GO" id="GO:0038023">
    <property type="term" value="F:signaling receptor activity"/>
    <property type="evidence" value="ECO:0007669"/>
    <property type="project" value="InterPro"/>
</dbReference>
<evidence type="ECO:0000256" key="10">
    <source>
        <dbReference type="ARBA" id="ARBA00023170"/>
    </source>
</evidence>
<dbReference type="Pfam" id="PF01094">
    <property type="entry name" value="ANF_receptor"/>
    <property type="match status" value="1"/>
</dbReference>
<evidence type="ECO:0000256" key="20">
    <source>
        <dbReference type="SAM" id="SignalP"/>
    </source>
</evidence>
<evidence type="ECO:0000313" key="23">
    <source>
        <dbReference type="Proteomes" id="UP000829291"/>
    </source>
</evidence>
<keyword evidence="11" id="KW-0325">Glycoprotein</keyword>
<evidence type="ECO:0000259" key="22">
    <source>
        <dbReference type="SMART" id="SM00918"/>
    </source>
</evidence>
<evidence type="ECO:0000256" key="19">
    <source>
        <dbReference type="SAM" id="Phobius"/>
    </source>
</evidence>
<dbReference type="GO" id="GO:0045211">
    <property type="term" value="C:postsynaptic membrane"/>
    <property type="evidence" value="ECO:0007669"/>
    <property type="project" value="UniProtKB-SubCell"/>
</dbReference>
<feature type="signal peptide" evidence="20">
    <location>
        <begin position="1"/>
        <end position="22"/>
    </location>
</feature>
<dbReference type="RefSeq" id="XP_015514437.2">
    <property type="nucleotide sequence ID" value="XM_015658951.2"/>
</dbReference>
<comment type="similarity">
    <text evidence="2">Belongs to the glutamate-gated ion channel (TC 1.A.10.1) family.</text>
</comment>
<evidence type="ECO:0000256" key="14">
    <source>
        <dbReference type="ARBA" id="ARBA00023303"/>
    </source>
</evidence>
<dbReference type="InterPro" id="IPR001508">
    <property type="entry name" value="Iono_Glu_rcpt_met"/>
</dbReference>
<dbReference type="PANTHER" id="PTHR18966">
    <property type="entry name" value="IONOTROPIC GLUTAMATE RECEPTOR"/>
    <property type="match status" value="1"/>
</dbReference>
<dbReference type="InterPro" id="IPR001320">
    <property type="entry name" value="Iontro_rcpt_C"/>
</dbReference>
<dbReference type="InterPro" id="IPR019594">
    <property type="entry name" value="Glu/Gly-bd"/>
</dbReference>
<dbReference type="Gene3D" id="1.10.287.70">
    <property type="match status" value="1"/>
</dbReference>
<dbReference type="SUPFAM" id="SSF53850">
    <property type="entry name" value="Periplasmic binding protein-like II"/>
    <property type="match status" value="1"/>
</dbReference>
<keyword evidence="13" id="KW-1071">Ligand-gated ion channel</keyword>
<feature type="binding site" evidence="16">
    <location>
        <position position="720"/>
    </location>
    <ligand>
        <name>L-glutamate</name>
        <dbReference type="ChEBI" id="CHEBI:29985"/>
    </ligand>
</feature>
<keyword evidence="5 19" id="KW-0812">Transmembrane</keyword>
<keyword evidence="18" id="KW-1015">Disulfide bond</keyword>
<name>A0A6J0BJM8_NEOLC</name>
<organism evidence="24">
    <name type="scientific">Neodiprion lecontei</name>
    <name type="common">Redheaded pine sawfly</name>
    <dbReference type="NCBI Taxonomy" id="441921"/>
    <lineage>
        <taxon>Eukaryota</taxon>
        <taxon>Metazoa</taxon>
        <taxon>Ecdysozoa</taxon>
        <taxon>Arthropoda</taxon>
        <taxon>Hexapoda</taxon>
        <taxon>Insecta</taxon>
        <taxon>Pterygota</taxon>
        <taxon>Neoptera</taxon>
        <taxon>Endopterygota</taxon>
        <taxon>Hymenoptera</taxon>
        <taxon>Tenthredinoidea</taxon>
        <taxon>Diprionidae</taxon>
        <taxon>Diprioninae</taxon>
        <taxon>Neodiprion</taxon>
    </lineage>
</organism>
<dbReference type="InterPro" id="IPR028082">
    <property type="entry name" value="Peripla_BP_I"/>
</dbReference>
<evidence type="ECO:0000256" key="15">
    <source>
        <dbReference type="ARBA" id="ARBA00034100"/>
    </source>
</evidence>
<evidence type="ECO:0000256" key="4">
    <source>
        <dbReference type="ARBA" id="ARBA00022475"/>
    </source>
</evidence>
<dbReference type="InParanoid" id="A0A6J0BJM8"/>
<feature type="domain" description="Ionotropic glutamate receptor C-terminal" evidence="21">
    <location>
        <begin position="409"/>
        <end position="783"/>
    </location>
</feature>
<dbReference type="KEGG" id="nlo:107220378"/>
<evidence type="ECO:0000256" key="11">
    <source>
        <dbReference type="ARBA" id="ARBA00023180"/>
    </source>
</evidence>
<keyword evidence="14" id="KW-0407">Ion channel</keyword>
<dbReference type="InterPro" id="IPR015683">
    <property type="entry name" value="Ionotropic_Glu_rcpt"/>
</dbReference>
<feature type="transmembrane region" description="Helical" evidence="19">
    <location>
        <begin position="619"/>
        <end position="639"/>
    </location>
</feature>
<evidence type="ECO:0000256" key="17">
    <source>
        <dbReference type="PIRSR" id="PIRSR601508-2"/>
    </source>
</evidence>
<feature type="site" description="Interaction with the cone snail toxin Con-ikot-ikot" evidence="17">
    <location>
        <position position="675"/>
    </location>
</feature>
<evidence type="ECO:0000256" key="8">
    <source>
        <dbReference type="ARBA" id="ARBA00023065"/>
    </source>
</evidence>
<dbReference type="SMART" id="SM00079">
    <property type="entry name" value="PBPe"/>
    <property type="match status" value="1"/>
</dbReference>
<evidence type="ECO:0000256" key="1">
    <source>
        <dbReference type="ARBA" id="ARBA00004651"/>
    </source>
</evidence>
<sequence length="930" mass="103933">MNESRNAAVIAIILALTSHCHGAMNTIKIGAIFHGNGEVETAVLHHAVKQIRMHRTTGQFDLEPIIKTVEIDTDGMGAAAAACELLAEGVAAIFGPKSAYTRSVVASIAAHHDVPHIEYAWRPVEESELESTTINVYPPGKNVSEAIATLITAMPWKQFIAIYETDDGLSRIQDALKLHGPQDDPVTVRQLGEGPDYRSLFKDVATSRDINILLDVEYDNLIPVLEQAKQVNLMKDYYTYIISGLNFPDDRIIENFKDSPVNITGLGLMEDRKDELRDALKLDIRVEDALLYDALLLFKKALDALNLANIDADSPFDLVPVPLACNSVEKYSAGRNLTEAIRSETRVDELTGPMEFDQFGQRQTFQIHVWEFYLDRYQTIAIQENEGFRLTRSAQERKDDIESKIKINRYKVTTRIGPPYFMEIPKDSNEGIVIKEKRYYGYSVDLIHAISELLNFDYEFELVPDGNYGSYSDVNKTWDGLVRRLQDHEADLAICDLTINHQRESAVDFTMPFMNLGISILHKKPETKPPDLFSFLSPFTTDVWIYVATAYLAVSLALFFLARIAPGEWDNPHPCNPDPEELENSFNLMNSMWLSIGSLLQQGSDILPKAPSIRMVAGMWWFFTLIMTSSYTANLAAFLTAGKMGDSITSAEDLATQSSIKYGVVDGGSTSMFFKNSSNSVYQRMWAAMMEARPSVFTKDNAEGVKRVLGEDSKYAFIMESTSIEYHVARSCKLEQIGGFLDNKGYGIAMPLNSPYRTLFSEAVLKLQEQGVLQKLKDKWWKERDLKPETAECNKTGEATDDSDELELGIANVGGVFLVLMCGVSAACVVAILEFLWNVRKVAVDEMVTPWEAFKAEFKFAINIWAETKPVKVAKSSNRSSTSALHTGAGPGRAASVARSLVGSFLRLDMIDKFEKDNTSNTRTGNQRNN</sequence>
<evidence type="ECO:0000256" key="9">
    <source>
        <dbReference type="ARBA" id="ARBA00023136"/>
    </source>
</evidence>
<keyword evidence="4" id="KW-1003">Cell membrane</keyword>
<dbReference type="Proteomes" id="UP000829291">
    <property type="component" value="Chromosome 7"/>
</dbReference>
<gene>
    <name evidence="24" type="primary">LOC107220378</name>
</gene>
<dbReference type="Gene3D" id="3.40.50.2300">
    <property type="match status" value="2"/>
</dbReference>
<evidence type="ECO:0000256" key="2">
    <source>
        <dbReference type="ARBA" id="ARBA00008685"/>
    </source>
</evidence>
<feature type="binding site" evidence="16">
    <location>
        <position position="498"/>
    </location>
    <ligand>
        <name>L-glutamate</name>
        <dbReference type="ChEBI" id="CHEBI:29985"/>
    </ligand>
</feature>
<dbReference type="PRINTS" id="PR00177">
    <property type="entry name" value="NMDARECEPTOR"/>
</dbReference>
<keyword evidence="6 19" id="KW-1133">Transmembrane helix</keyword>
<dbReference type="OrthoDB" id="5984008at2759"/>
<feature type="transmembrane region" description="Helical" evidence="19">
    <location>
        <begin position="813"/>
        <end position="837"/>
    </location>
</feature>
<dbReference type="GeneID" id="107220378"/>
<evidence type="ECO:0000256" key="12">
    <source>
        <dbReference type="ARBA" id="ARBA00023257"/>
    </source>
</evidence>
<dbReference type="SUPFAM" id="SSF53822">
    <property type="entry name" value="Periplasmic binding protein-like I"/>
    <property type="match status" value="1"/>
</dbReference>
<keyword evidence="3" id="KW-0813">Transport</keyword>
<accession>A0A6J0BJM8</accession>
<evidence type="ECO:0000256" key="5">
    <source>
        <dbReference type="ARBA" id="ARBA00022692"/>
    </source>
</evidence>
<keyword evidence="10 24" id="KW-0675">Receptor</keyword>
<reference evidence="24" key="1">
    <citation type="submission" date="2025-08" db="UniProtKB">
        <authorList>
            <consortium name="RefSeq"/>
        </authorList>
    </citation>
    <scope>IDENTIFICATION</scope>
    <source>
        <tissue evidence="24">Thorax and Abdomen</tissue>
    </source>
</reference>
<dbReference type="Pfam" id="PF10613">
    <property type="entry name" value="Lig_chan-Glu_bd"/>
    <property type="match status" value="1"/>
</dbReference>
<keyword evidence="20" id="KW-0732">Signal</keyword>
<evidence type="ECO:0000256" key="18">
    <source>
        <dbReference type="PIRSR" id="PIRSR601508-3"/>
    </source>
</evidence>
<keyword evidence="7" id="KW-0770">Synapse</keyword>
<protein>
    <submittedName>
        <fullName evidence="24">Glutamate receptor ionotropic, kainate 2</fullName>
    </submittedName>
</protein>
<dbReference type="GO" id="GO:0015276">
    <property type="term" value="F:ligand-gated monoatomic ion channel activity"/>
    <property type="evidence" value="ECO:0007669"/>
    <property type="project" value="InterPro"/>
</dbReference>
<feature type="site" description="Crucial to convey clamshell closure to channel opening" evidence="17">
    <location>
        <position position="648"/>
    </location>
</feature>
<comment type="subcellular location">
    <subcellularLocation>
        <location evidence="1">Cell membrane</location>
        <topology evidence="1">Multi-pass membrane protein</topology>
    </subcellularLocation>
    <subcellularLocation>
        <location evidence="15">Postsynaptic cell membrane</location>
    </subcellularLocation>
</comment>
<feature type="binding site" evidence="16">
    <location>
        <position position="503"/>
    </location>
    <ligand>
        <name>L-glutamate</name>
        <dbReference type="ChEBI" id="CHEBI:29985"/>
    </ligand>
</feature>
<keyword evidence="9 19" id="KW-0472">Membrane</keyword>
<feature type="disulfide bond" evidence="18">
    <location>
        <begin position="732"/>
        <end position="793"/>
    </location>
</feature>
<keyword evidence="12" id="KW-0628">Postsynaptic cell membrane</keyword>
<evidence type="ECO:0000256" key="6">
    <source>
        <dbReference type="ARBA" id="ARBA00022989"/>
    </source>
</evidence>
<feature type="binding site" evidence="16">
    <location>
        <position position="669"/>
    </location>
    <ligand>
        <name>L-glutamate</name>
        <dbReference type="ChEBI" id="CHEBI:29985"/>
    </ligand>
</feature>
<evidence type="ECO:0000259" key="21">
    <source>
        <dbReference type="SMART" id="SM00079"/>
    </source>
</evidence>
<keyword evidence="8" id="KW-0406">Ion transport</keyword>
<feature type="chain" id="PRO_5045938968" evidence="20">
    <location>
        <begin position="23"/>
        <end position="930"/>
    </location>
</feature>
<feature type="transmembrane region" description="Helical" evidence="19">
    <location>
        <begin position="543"/>
        <end position="562"/>
    </location>
</feature>
<keyword evidence="23" id="KW-1185">Reference proteome</keyword>
<feature type="domain" description="Ionotropic glutamate receptor L-glutamate and glycine-binding" evidence="22">
    <location>
        <begin position="419"/>
        <end position="487"/>
    </location>
</feature>
<dbReference type="AlphaFoldDB" id="A0A6J0BJM8"/>
<evidence type="ECO:0000256" key="3">
    <source>
        <dbReference type="ARBA" id="ARBA00022448"/>
    </source>
</evidence>
<dbReference type="InterPro" id="IPR001828">
    <property type="entry name" value="ANF_lig-bd_rcpt"/>
</dbReference>
<dbReference type="SMART" id="SM00918">
    <property type="entry name" value="Lig_chan-Glu_bd"/>
    <property type="match status" value="1"/>
</dbReference>
<feature type="site" description="Interaction with the cone snail toxin Con-ikot-ikot" evidence="17">
    <location>
        <position position="766"/>
    </location>
</feature>
<feature type="binding site" evidence="16">
    <location>
        <position position="670"/>
    </location>
    <ligand>
        <name>L-glutamate</name>
        <dbReference type="ChEBI" id="CHEBI:29985"/>
    </ligand>
</feature>
<evidence type="ECO:0000313" key="24">
    <source>
        <dbReference type="RefSeq" id="XP_015514437.2"/>
    </source>
</evidence>
<dbReference type="Pfam" id="PF00060">
    <property type="entry name" value="Lig_chan"/>
    <property type="match status" value="1"/>
</dbReference>
<proteinExistence type="inferred from homology"/>